<keyword evidence="2" id="KW-1185">Reference proteome</keyword>
<gene>
    <name evidence="1" type="ORF">ACOLOM_LOCUS4918</name>
</gene>
<accession>A0ACA9LUX5</accession>
<evidence type="ECO:0000313" key="1">
    <source>
        <dbReference type="EMBL" id="CAG8552714.1"/>
    </source>
</evidence>
<dbReference type="EMBL" id="CAJVPT010008525">
    <property type="protein sequence ID" value="CAG8552714.1"/>
    <property type="molecule type" value="Genomic_DNA"/>
</dbReference>
<sequence>MASRIRQSSGPTSHQQPPPSSYTNLSPTDQNNTQGKDNASSTRSNRSSTFSLKATRGIKRVFGILKDNSEPTLNSQPSSPLVNGRKSTSILLGGRVRNNSTVSAVASFRRDSESTVVGRSGLKVGSQLSPTSINSTGAAMVQTVQTVIVGVRPTSLEKDSETPDGLPLQRSIPLPLSGLGAERVIDGLPESIRRSLDSRPMLAVEGTGVGGLPPKGARGAVATPPVALTTTPNSSEINPTPPANNTLPTNEPPLSLHQRRSESITTLSNDSHDSSNSNHTTTNSTIRTRPPKPNLSIPIPPRLTNENTPVITSRSNSTGVPTATMNPTSSNIPASPTQMKCSPSSPLQSAHLRSATTPSPYTSKSKSPPSPGLSLRLTPSIVMSRPIWPLPPLPNTDIPPVPSITTSKHSPSNNSPPSDSSPSDGNADRDEGSRMRRSMSVKLNAMPSLNVMGETETVRPEPSPPTEPPTASTNEDVVVEAAPSKDKGKGKARRRSKDDEGEQEDGSASDSDDSVYFDARGSVFLSPKDVAKALERRHSQMQPIPRPVRSSEGGGVGAERSNDADAERERRNSSWSFSTNGRESIYLTPMESVSPWRTPGSSALLSHQTDLLNNNSAFAKELANKRSSVPAAFAAPFGAGASNSGTSSRKEMRFSMSNASQVGADGLPNIDMSGLNFDPSIFKTRTPSSDNTPKRTSLRFASA</sequence>
<proteinExistence type="predicted"/>
<comment type="caution">
    <text evidence="1">The sequence shown here is derived from an EMBL/GenBank/DDBJ whole genome shotgun (WGS) entry which is preliminary data.</text>
</comment>
<evidence type="ECO:0000313" key="2">
    <source>
        <dbReference type="Proteomes" id="UP000789525"/>
    </source>
</evidence>
<name>A0ACA9LUX5_9GLOM</name>
<protein>
    <submittedName>
        <fullName evidence="1">12125_t:CDS:1</fullName>
    </submittedName>
</protein>
<dbReference type="Proteomes" id="UP000789525">
    <property type="component" value="Unassembled WGS sequence"/>
</dbReference>
<organism evidence="1 2">
    <name type="scientific">Acaulospora colombiana</name>
    <dbReference type="NCBI Taxonomy" id="27376"/>
    <lineage>
        <taxon>Eukaryota</taxon>
        <taxon>Fungi</taxon>
        <taxon>Fungi incertae sedis</taxon>
        <taxon>Mucoromycota</taxon>
        <taxon>Glomeromycotina</taxon>
        <taxon>Glomeromycetes</taxon>
        <taxon>Diversisporales</taxon>
        <taxon>Acaulosporaceae</taxon>
        <taxon>Acaulospora</taxon>
    </lineage>
</organism>
<reference evidence="1" key="1">
    <citation type="submission" date="2021-06" db="EMBL/GenBank/DDBJ databases">
        <authorList>
            <person name="Kallberg Y."/>
            <person name="Tangrot J."/>
            <person name="Rosling A."/>
        </authorList>
    </citation>
    <scope>NUCLEOTIDE SEQUENCE</scope>
    <source>
        <strain evidence="1">CL356</strain>
    </source>
</reference>
<feature type="non-terminal residue" evidence="1">
    <location>
        <position position="703"/>
    </location>
</feature>